<accession>A0A246JD23</accession>
<evidence type="ECO:0000313" key="3">
    <source>
        <dbReference type="EMBL" id="OWQ90562.1"/>
    </source>
</evidence>
<keyword evidence="2" id="KW-0472">Membrane</keyword>
<sequence>MLDDKRAMMRWQGAAMSTAHLSSFSLRPSLTVIGAGSLALMTMERALDPVLLWFAPLAIPAAIWLQARREWVTAMRNIGALIAQQKPGPDRPVCPPRPRRAKRPLAAAQTSRRTLIVHYRKEMG</sequence>
<organism evidence="3 4">
    <name type="scientific">Sphingopyxis witflariensis</name>
    <dbReference type="NCBI Taxonomy" id="173675"/>
    <lineage>
        <taxon>Bacteria</taxon>
        <taxon>Pseudomonadati</taxon>
        <taxon>Pseudomonadota</taxon>
        <taxon>Alphaproteobacteria</taxon>
        <taxon>Sphingomonadales</taxon>
        <taxon>Sphingomonadaceae</taxon>
        <taxon>Sphingopyxis</taxon>
    </lineage>
</organism>
<evidence type="ECO:0000313" key="4">
    <source>
        <dbReference type="Proteomes" id="UP000197097"/>
    </source>
</evidence>
<dbReference type="AlphaFoldDB" id="A0A246JD23"/>
<reference evidence="3 4" key="1">
    <citation type="journal article" date="2002" name="Int. J. Syst. Evol. Microbiol.">
        <title>Sphingopyxis witflariensis sp. nov., isolated from activated sludge.</title>
        <authorList>
            <person name="Kampfer P."/>
            <person name="Witzenberger R."/>
            <person name="Denner E.B."/>
            <person name="Busse H.J."/>
            <person name="Neef A."/>
        </authorList>
    </citation>
    <scope>NUCLEOTIDE SEQUENCE [LARGE SCALE GENOMIC DNA]</scope>
    <source>
        <strain evidence="3 4">DSM 14551</strain>
    </source>
</reference>
<evidence type="ECO:0000256" key="1">
    <source>
        <dbReference type="SAM" id="MobiDB-lite"/>
    </source>
</evidence>
<dbReference type="EMBL" id="NISJ01000022">
    <property type="protein sequence ID" value="OWQ90562.1"/>
    <property type="molecule type" value="Genomic_DNA"/>
</dbReference>
<name>A0A246JD23_9SPHN</name>
<keyword evidence="2" id="KW-0812">Transmembrane</keyword>
<keyword evidence="4" id="KW-1185">Reference proteome</keyword>
<dbReference type="Proteomes" id="UP000197097">
    <property type="component" value="Unassembled WGS sequence"/>
</dbReference>
<keyword evidence="2" id="KW-1133">Transmembrane helix</keyword>
<gene>
    <name evidence="3" type="ORF">CDQ91_20395</name>
</gene>
<proteinExistence type="predicted"/>
<feature type="transmembrane region" description="Helical" evidence="2">
    <location>
        <begin position="50"/>
        <end position="67"/>
    </location>
</feature>
<feature type="region of interest" description="Disordered" evidence="1">
    <location>
        <begin position="85"/>
        <end position="109"/>
    </location>
</feature>
<evidence type="ECO:0000256" key="2">
    <source>
        <dbReference type="SAM" id="Phobius"/>
    </source>
</evidence>
<protein>
    <submittedName>
        <fullName evidence="3">Uncharacterized protein</fullName>
    </submittedName>
</protein>
<comment type="caution">
    <text evidence="3">The sequence shown here is derived from an EMBL/GenBank/DDBJ whole genome shotgun (WGS) entry which is preliminary data.</text>
</comment>